<dbReference type="SUPFAM" id="SSF52540">
    <property type="entry name" value="P-loop containing nucleoside triphosphate hydrolases"/>
    <property type="match status" value="1"/>
</dbReference>
<sequence>MILLLHGEDTYQAKVKLTAIRQKFLSKHPVDNLAMLLGTDLTGYNLRSVLLAQTLLGGPRLVILSDTLSGASAEVKTALVNLLKSGLPEEVTAIFYETQPFDKRQSLFKLLNQPKQAEEFIPLGGVALRRVVQGLAQKRGVAINPAVLECLLTKTGGNLWRVENELNKLFAYADGQPVTQATVDLLVTDSLETNIFALVTSALGRDLNSAHRIVATSLLAGEDETRLMGAIAYQLRNLIRISDLKTAGVQMSDGARLTQLPPFVVRANWQITARFQRSQLVRAYQRLAHFDWQIKIGAYDPSDALDLFTLTLATT</sequence>
<dbReference type="Gene3D" id="3.40.50.300">
    <property type="entry name" value="P-loop containing nucleotide triphosphate hydrolases"/>
    <property type="match status" value="1"/>
</dbReference>
<dbReference type="AlphaFoldDB" id="A0A1F4NQ57"/>
<dbReference type="InterPro" id="IPR008921">
    <property type="entry name" value="DNA_pol3_clamp-load_cplx_C"/>
</dbReference>
<dbReference type="InterPro" id="IPR027417">
    <property type="entry name" value="P-loop_NTPase"/>
</dbReference>
<name>A0A1F4NQ57_UNCK3</name>
<evidence type="ECO:0000256" key="1">
    <source>
        <dbReference type="ARBA" id="ARBA00012417"/>
    </source>
</evidence>
<evidence type="ECO:0000313" key="10">
    <source>
        <dbReference type="Proteomes" id="UP000178085"/>
    </source>
</evidence>
<dbReference type="Proteomes" id="UP000178085">
    <property type="component" value="Unassembled WGS sequence"/>
</dbReference>
<protein>
    <recommendedName>
        <fullName evidence="1">DNA-directed DNA polymerase</fullName>
        <ecNumber evidence="1">2.7.7.7</ecNumber>
    </recommendedName>
</protein>
<gene>
    <name evidence="9" type="ORF">A3K51_01950</name>
</gene>
<accession>A0A1F4NQ57</accession>
<comment type="similarity">
    <text evidence="6">Belongs to the DNA polymerase HolA subunit family.</text>
</comment>
<keyword evidence="4" id="KW-0235">DNA replication</keyword>
<keyword evidence="2" id="KW-0808">Transferase</keyword>
<dbReference type="NCBIfam" id="TIGR01128">
    <property type="entry name" value="holA"/>
    <property type="match status" value="1"/>
</dbReference>
<evidence type="ECO:0000256" key="2">
    <source>
        <dbReference type="ARBA" id="ARBA00022679"/>
    </source>
</evidence>
<evidence type="ECO:0000256" key="6">
    <source>
        <dbReference type="ARBA" id="ARBA00034754"/>
    </source>
</evidence>
<comment type="caution">
    <text evidence="9">The sequence shown here is derived from an EMBL/GenBank/DDBJ whole genome shotgun (WGS) entry which is preliminary data.</text>
</comment>
<dbReference type="Gene3D" id="1.20.272.10">
    <property type="match status" value="1"/>
</dbReference>
<dbReference type="GO" id="GO:0003677">
    <property type="term" value="F:DNA binding"/>
    <property type="evidence" value="ECO:0007669"/>
    <property type="project" value="InterPro"/>
</dbReference>
<dbReference type="Gene3D" id="1.10.8.60">
    <property type="match status" value="1"/>
</dbReference>
<reference evidence="9 10" key="1">
    <citation type="journal article" date="2016" name="Nat. Commun.">
        <title>Thousands of microbial genomes shed light on interconnected biogeochemical processes in an aquifer system.</title>
        <authorList>
            <person name="Anantharaman K."/>
            <person name="Brown C.T."/>
            <person name="Hug L.A."/>
            <person name="Sharon I."/>
            <person name="Castelle C.J."/>
            <person name="Probst A.J."/>
            <person name="Thomas B.C."/>
            <person name="Singh A."/>
            <person name="Wilkins M.J."/>
            <person name="Karaoz U."/>
            <person name="Brodie E.L."/>
            <person name="Williams K.H."/>
            <person name="Hubbard S.S."/>
            <person name="Banfield J.F."/>
        </authorList>
    </citation>
    <scope>NUCLEOTIDE SEQUENCE [LARGE SCALE GENOMIC DNA]</scope>
</reference>
<dbReference type="InterPro" id="IPR005790">
    <property type="entry name" value="DNA_polIII_delta"/>
</dbReference>
<dbReference type="EMBL" id="METD01000001">
    <property type="protein sequence ID" value="OGB73589.1"/>
    <property type="molecule type" value="Genomic_DNA"/>
</dbReference>
<proteinExistence type="inferred from homology"/>
<dbReference type="Pfam" id="PF21694">
    <property type="entry name" value="DNA_pol3_delta_C"/>
    <property type="match status" value="1"/>
</dbReference>
<dbReference type="SUPFAM" id="SSF48019">
    <property type="entry name" value="post-AAA+ oligomerization domain-like"/>
    <property type="match status" value="1"/>
</dbReference>
<evidence type="ECO:0000256" key="4">
    <source>
        <dbReference type="ARBA" id="ARBA00022705"/>
    </source>
</evidence>
<dbReference type="PANTHER" id="PTHR34388">
    <property type="entry name" value="DNA POLYMERASE III SUBUNIT DELTA"/>
    <property type="match status" value="1"/>
</dbReference>
<evidence type="ECO:0000259" key="8">
    <source>
        <dbReference type="Pfam" id="PF21694"/>
    </source>
</evidence>
<comment type="catalytic activity">
    <reaction evidence="7">
        <text>DNA(n) + a 2'-deoxyribonucleoside 5'-triphosphate = DNA(n+1) + diphosphate</text>
        <dbReference type="Rhea" id="RHEA:22508"/>
        <dbReference type="Rhea" id="RHEA-COMP:17339"/>
        <dbReference type="Rhea" id="RHEA-COMP:17340"/>
        <dbReference type="ChEBI" id="CHEBI:33019"/>
        <dbReference type="ChEBI" id="CHEBI:61560"/>
        <dbReference type="ChEBI" id="CHEBI:173112"/>
        <dbReference type="EC" id="2.7.7.7"/>
    </reaction>
</comment>
<feature type="domain" description="DNA polymerase III delta subunit-like C-terminal" evidence="8">
    <location>
        <begin position="192"/>
        <end position="311"/>
    </location>
</feature>
<evidence type="ECO:0000256" key="5">
    <source>
        <dbReference type="ARBA" id="ARBA00022932"/>
    </source>
</evidence>
<dbReference type="GO" id="GO:0003887">
    <property type="term" value="F:DNA-directed DNA polymerase activity"/>
    <property type="evidence" value="ECO:0007669"/>
    <property type="project" value="UniProtKB-KW"/>
</dbReference>
<dbReference type="EC" id="2.7.7.7" evidence="1"/>
<organism evidence="9 10">
    <name type="scientific">candidate division Kazan bacterium RIFCSPLOWO2_01_FULL_45_19</name>
    <dbReference type="NCBI Taxonomy" id="1798538"/>
    <lineage>
        <taxon>Bacteria</taxon>
        <taxon>Bacteria division Kazan-3B-28</taxon>
    </lineage>
</organism>
<dbReference type="GO" id="GO:0009360">
    <property type="term" value="C:DNA polymerase III complex"/>
    <property type="evidence" value="ECO:0007669"/>
    <property type="project" value="TreeGrafter"/>
</dbReference>
<dbReference type="PANTHER" id="PTHR34388:SF1">
    <property type="entry name" value="DNA POLYMERASE III SUBUNIT DELTA"/>
    <property type="match status" value="1"/>
</dbReference>
<evidence type="ECO:0000313" key="9">
    <source>
        <dbReference type="EMBL" id="OGB73589.1"/>
    </source>
</evidence>
<dbReference type="InterPro" id="IPR048466">
    <property type="entry name" value="DNA_pol3_delta-like_C"/>
</dbReference>
<evidence type="ECO:0000256" key="7">
    <source>
        <dbReference type="ARBA" id="ARBA00049244"/>
    </source>
</evidence>
<evidence type="ECO:0000256" key="3">
    <source>
        <dbReference type="ARBA" id="ARBA00022695"/>
    </source>
</evidence>
<keyword evidence="3" id="KW-0548">Nucleotidyltransferase</keyword>
<dbReference type="GO" id="GO:0006261">
    <property type="term" value="P:DNA-templated DNA replication"/>
    <property type="evidence" value="ECO:0007669"/>
    <property type="project" value="TreeGrafter"/>
</dbReference>
<keyword evidence="5" id="KW-0239">DNA-directed DNA polymerase</keyword>